<dbReference type="STRING" id="701091.M2SKV2"/>
<dbReference type="EMBL" id="KB445586">
    <property type="protein sequence ID" value="EMD85935.1"/>
    <property type="molecule type" value="Genomic_DNA"/>
</dbReference>
<evidence type="ECO:0000313" key="2">
    <source>
        <dbReference type="Proteomes" id="UP000016936"/>
    </source>
</evidence>
<dbReference type="AlphaFoldDB" id="M2SKV2"/>
<dbReference type="OrthoDB" id="10261408at2759"/>
<organism evidence="1 2">
    <name type="scientific">Cochliobolus heterostrophus (strain C5 / ATCC 48332 / race O)</name>
    <name type="common">Southern corn leaf blight fungus</name>
    <name type="synonym">Bipolaris maydis</name>
    <dbReference type="NCBI Taxonomy" id="701091"/>
    <lineage>
        <taxon>Eukaryota</taxon>
        <taxon>Fungi</taxon>
        <taxon>Dikarya</taxon>
        <taxon>Ascomycota</taxon>
        <taxon>Pezizomycotina</taxon>
        <taxon>Dothideomycetes</taxon>
        <taxon>Pleosporomycetidae</taxon>
        <taxon>Pleosporales</taxon>
        <taxon>Pleosporineae</taxon>
        <taxon>Pleosporaceae</taxon>
        <taxon>Bipolaris</taxon>
    </lineage>
</organism>
<keyword evidence="2" id="KW-1185">Reference proteome</keyword>
<reference evidence="2" key="2">
    <citation type="journal article" date="2013" name="PLoS Genet.">
        <title>Comparative genome structure, secondary metabolite, and effector coding capacity across Cochliobolus pathogens.</title>
        <authorList>
            <person name="Condon B.J."/>
            <person name="Leng Y."/>
            <person name="Wu D."/>
            <person name="Bushley K.E."/>
            <person name="Ohm R.A."/>
            <person name="Otillar R."/>
            <person name="Martin J."/>
            <person name="Schackwitz W."/>
            <person name="Grimwood J."/>
            <person name="MohdZainudin N."/>
            <person name="Xue C."/>
            <person name="Wang R."/>
            <person name="Manning V.A."/>
            <person name="Dhillon B."/>
            <person name="Tu Z.J."/>
            <person name="Steffenson B.J."/>
            <person name="Salamov A."/>
            <person name="Sun H."/>
            <person name="Lowry S."/>
            <person name="LaButti K."/>
            <person name="Han J."/>
            <person name="Copeland A."/>
            <person name="Lindquist E."/>
            <person name="Barry K."/>
            <person name="Schmutz J."/>
            <person name="Baker S.E."/>
            <person name="Ciuffetti L.M."/>
            <person name="Grigoriev I.V."/>
            <person name="Zhong S."/>
            <person name="Turgeon B.G."/>
        </authorList>
    </citation>
    <scope>NUCLEOTIDE SEQUENCE [LARGE SCALE GENOMIC DNA]</scope>
    <source>
        <strain evidence="2">C5 / ATCC 48332 / race O</strain>
    </source>
</reference>
<proteinExistence type="predicted"/>
<reference evidence="1 2" key="1">
    <citation type="journal article" date="2012" name="PLoS Pathog.">
        <title>Diverse lifestyles and strategies of plant pathogenesis encoded in the genomes of eighteen Dothideomycetes fungi.</title>
        <authorList>
            <person name="Ohm R.A."/>
            <person name="Feau N."/>
            <person name="Henrissat B."/>
            <person name="Schoch C.L."/>
            <person name="Horwitz B.A."/>
            <person name="Barry K.W."/>
            <person name="Condon B.J."/>
            <person name="Copeland A.C."/>
            <person name="Dhillon B."/>
            <person name="Glaser F."/>
            <person name="Hesse C.N."/>
            <person name="Kosti I."/>
            <person name="LaButti K."/>
            <person name="Lindquist E.A."/>
            <person name="Lucas S."/>
            <person name="Salamov A.A."/>
            <person name="Bradshaw R.E."/>
            <person name="Ciuffetti L."/>
            <person name="Hamelin R.C."/>
            <person name="Kema G.H.J."/>
            <person name="Lawrence C."/>
            <person name="Scott J.A."/>
            <person name="Spatafora J.W."/>
            <person name="Turgeon B.G."/>
            <person name="de Wit P.J.G.M."/>
            <person name="Zhong S."/>
            <person name="Goodwin S.B."/>
            <person name="Grigoriev I.V."/>
        </authorList>
    </citation>
    <scope>NUCLEOTIDE SEQUENCE [LARGE SCALE GENOMIC DNA]</scope>
    <source>
        <strain evidence="2">C5 / ATCC 48332 / race O</strain>
    </source>
</reference>
<dbReference type="Proteomes" id="UP000016936">
    <property type="component" value="Unassembled WGS sequence"/>
</dbReference>
<protein>
    <submittedName>
        <fullName evidence="1">Uncharacterized protein</fullName>
    </submittedName>
</protein>
<accession>M2SKV2</accession>
<dbReference type="HOGENOM" id="CLU_1107018_0_0_1"/>
<gene>
    <name evidence="1" type="ORF">COCHEDRAFT_1035012</name>
</gene>
<evidence type="ECO:0000313" key="1">
    <source>
        <dbReference type="EMBL" id="EMD85935.1"/>
    </source>
</evidence>
<name>M2SKV2_COCH5</name>
<sequence>MACFMGTHTLSHIKFNQRVLGAYRVNTPYPNSLYLPFHPCSTYKHRTSTSILFLATWTKLSPSSLTTRLKLALHLSESSGAVEEHVGTASAEKWHKASISCQYAETKRSARNTAPISEADTTIRQTMTSDISTSSSPQDLENTDRFPDNSTNILTPDFYCDELVHVSVSEDPMDLFHWNQLGEGFGGPIPGPSPRREQLESVRNYEDIGSTGLDSDYYSQDDTQYCYSSINDLSRDQTLSTSITATGMSKP</sequence>